<evidence type="ECO:0000313" key="7">
    <source>
        <dbReference type="Proteomes" id="UP000285710"/>
    </source>
</evidence>
<keyword evidence="4" id="KW-0132">Cell division</keyword>
<accession>A0A443K5E4</accession>
<gene>
    <name evidence="4" type="ORF">D2T29_17395</name>
    <name evidence="3" type="ORF">D2T30_08370</name>
    <name evidence="2" type="ORF">D2T33_10455</name>
</gene>
<evidence type="ECO:0000313" key="6">
    <source>
        <dbReference type="Proteomes" id="UP000284476"/>
    </source>
</evidence>
<dbReference type="AlphaFoldDB" id="A0A443K5E4"/>
<comment type="caution">
    <text evidence="4">The sequence shown here is derived from an EMBL/GenBank/DDBJ whole genome shotgun (WGS) entry which is preliminary data.</text>
</comment>
<sequence length="130" mass="14374">MKTILYLATALCVMGLAFWAYHVNYATQDRQSEMRRMKNEIASLQEGLGVLRAEWAYLNRPDRLRELVNLNFASLGLLPLAPEQFGSAAQVAYPAPPMPDEPLVGGLDVPVHTGRAKTIAVSHEVVEDLP</sequence>
<dbReference type="Proteomes" id="UP000284451">
    <property type="component" value="Unassembled WGS sequence"/>
</dbReference>
<evidence type="ECO:0000313" key="4">
    <source>
        <dbReference type="EMBL" id="RWR27966.1"/>
    </source>
</evidence>
<dbReference type="EMBL" id="SAUZ01000008">
    <property type="protein sequence ID" value="RWR21733.1"/>
    <property type="molecule type" value="Genomic_DNA"/>
</dbReference>
<keyword evidence="7" id="KW-1185">Reference proteome</keyword>
<dbReference type="EMBL" id="SAUY01000027">
    <property type="protein sequence ID" value="RWR27966.1"/>
    <property type="molecule type" value="Genomic_DNA"/>
</dbReference>
<accession>A0A443JMM1</accession>
<organism evidence="4 5">
    <name type="scientific">Paenirhodobacter populi</name>
    <dbReference type="NCBI Taxonomy" id="2306993"/>
    <lineage>
        <taxon>Bacteria</taxon>
        <taxon>Pseudomonadati</taxon>
        <taxon>Pseudomonadota</taxon>
        <taxon>Alphaproteobacteria</taxon>
        <taxon>Rhodobacterales</taxon>
        <taxon>Rhodobacter group</taxon>
        <taxon>Paenirhodobacter</taxon>
    </lineage>
</organism>
<keyword evidence="1" id="KW-0812">Transmembrane</keyword>
<keyword evidence="1" id="KW-0472">Membrane</keyword>
<evidence type="ECO:0000256" key="1">
    <source>
        <dbReference type="SAM" id="Phobius"/>
    </source>
</evidence>
<dbReference type="RefSeq" id="WP_128181505.1">
    <property type="nucleotide sequence ID" value="NZ_JBHRSO010000055.1"/>
</dbReference>
<keyword evidence="4" id="KW-0131">Cell cycle</keyword>
<evidence type="ECO:0000313" key="5">
    <source>
        <dbReference type="Proteomes" id="UP000284451"/>
    </source>
</evidence>
<keyword evidence="1" id="KW-1133">Transmembrane helix</keyword>
<dbReference type="Proteomes" id="UP000285710">
    <property type="component" value="Unassembled WGS sequence"/>
</dbReference>
<evidence type="ECO:0000313" key="2">
    <source>
        <dbReference type="EMBL" id="RWR12096.1"/>
    </source>
</evidence>
<dbReference type="Proteomes" id="UP000284476">
    <property type="component" value="Unassembled WGS sequence"/>
</dbReference>
<dbReference type="EMBL" id="SAUW01000009">
    <property type="protein sequence ID" value="RWR12096.1"/>
    <property type="molecule type" value="Genomic_DNA"/>
</dbReference>
<dbReference type="GO" id="GO:0051301">
    <property type="term" value="P:cell division"/>
    <property type="evidence" value="ECO:0007669"/>
    <property type="project" value="UniProtKB-KW"/>
</dbReference>
<reference evidence="5 6" key="2">
    <citation type="submission" date="2019-01" db="EMBL/GenBank/DDBJ databases">
        <authorList>
            <person name="Li Y."/>
        </authorList>
    </citation>
    <scope>NUCLEOTIDE SEQUENCE [LARGE SCALE GENOMIC DNA]</scope>
    <source>
        <strain evidence="4 5">07D10-4-3</strain>
        <strain evidence="2 7">2D-5</strain>
        <strain evidence="3 6">SK2B-1</strain>
    </source>
</reference>
<accession>A0A443IVM3</accession>
<proteinExistence type="predicted"/>
<name>A0A443K5E4_9RHOB</name>
<reference evidence="5 6" key="1">
    <citation type="submission" date="2019-01" db="EMBL/GenBank/DDBJ databases">
        <title>Sinorhodobacter populi sp. nov. isolated from the symptomatic bark tissue of Populus euramericana canker.</title>
        <authorList>
            <person name="Xu G."/>
        </authorList>
    </citation>
    <scope>NUCLEOTIDE SEQUENCE [LARGE SCALE GENOMIC DNA]</scope>
    <source>
        <strain evidence="4 5">07D10-4-3</strain>
        <strain evidence="2 7">2D-5</strain>
        <strain evidence="3 6">SK2B-1</strain>
    </source>
</reference>
<evidence type="ECO:0000313" key="3">
    <source>
        <dbReference type="EMBL" id="RWR21733.1"/>
    </source>
</evidence>
<protein>
    <submittedName>
        <fullName evidence="4">Cell division protein FtsL</fullName>
    </submittedName>
</protein>
<feature type="transmembrane region" description="Helical" evidence="1">
    <location>
        <begin position="6"/>
        <end position="27"/>
    </location>
</feature>